<dbReference type="EMBL" id="JBJKTR010000012">
    <property type="protein sequence ID" value="KAL3352066.1"/>
    <property type="molecule type" value="Genomic_DNA"/>
</dbReference>
<evidence type="ECO:0000256" key="1">
    <source>
        <dbReference type="SAM" id="MobiDB-lite"/>
    </source>
</evidence>
<protein>
    <submittedName>
        <fullName evidence="2">Uncharacterized protein</fullName>
    </submittedName>
</protein>
<dbReference type="Proteomes" id="UP001627284">
    <property type="component" value="Unassembled WGS sequence"/>
</dbReference>
<gene>
    <name evidence="2" type="ORF">AABB24_020257</name>
</gene>
<feature type="compositionally biased region" description="Polar residues" evidence="1">
    <location>
        <begin position="108"/>
        <end position="120"/>
    </location>
</feature>
<dbReference type="EMBL" id="JBJKTR010000012">
    <property type="protein sequence ID" value="KAL3352065.1"/>
    <property type="molecule type" value="Genomic_DNA"/>
</dbReference>
<evidence type="ECO:0000313" key="3">
    <source>
        <dbReference type="Proteomes" id="UP001627284"/>
    </source>
</evidence>
<keyword evidence="3" id="KW-1185">Reference proteome</keyword>
<proteinExistence type="predicted"/>
<feature type="compositionally biased region" description="Polar residues" evidence="1">
    <location>
        <begin position="146"/>
        <end position="172"/>
    </location>
</feature>
<organism evidence="2 3">
    <name type="scientific">Solanum stoloniferum</name>
    <dbReference type="NCBI Taxonomy" id="62892"/>
    <lineage>
        <taxon>Eukaryota</taxon>
        <taxon>Viridiplantae</taxon>
        <taxon>Streptophyta</taxon>
        <taxon>Embryophyta</taxon>
        <taxon>Tracheophyta</taxon>
        <taxon>Spermatophyta</taxon>
        <taxon>Magnoliopsida</taxon>
        <taxon>eudicotyledons</taxon>
        <taxon>Gunneridae</taxon>
        <taxon>Pentapetalae</taxon>
        <taxon>asterids</taxon>
        <taxon>lamiids</taxon>
        <taxon>Solanales</taxon>
        <taxon>Solanaceae</taxon>
        <taxon>Solanoideae</taxon>
        <taxon>Solaneae</taxon>
        <taxon>Solanum</taxon>
    </lineage>
</organism>
<feature type="region of interest" description="Disordered" evidence="1">
    <location>
        <begin position="81"/>
        <end position="186"/>
    </location>
</feature>
<evidence type="ECO:0000313" key="2">
    <source>
        <dbReference type="EMBL" id="KAL3352066.1"/>
    </source>
</evidence>
<reference evidence="2 3" key="1">
    <citation type="submission" date="2024-05" db="EMBL/GenBank/DDBJ databases">
        <title>De novo assembly of an allotetraploid wild potato.</title>
        <authorList>
            <person name="Hosaka A.J."/>
        </authorList>
    </citation>
    <scope>NUCLEOTIDE SEQUENCE [LARGE SCALE GENOMIC DNA]</scope>
    <source>
        <tissue evidence="2">Young leaves</tissue>
    </source>
</reference>
<sequence length="186" mass="20573">TLKQFSVSSSSPTQISRLSSQLHQRWRVSDENQRTKEREADLLSSFSSYPLRLSSSLLFSLAPSLFLRAVATGTVLRPATTLSSQAKPSTPPDSSSNRRPIFSRRGHQQASITGSTPTTDQQSQQLRRRPLRAASNQQHLRPARAPSNQHPQKPPATASSDSGRYCSGQRTTAPAGDLRRIHKVFR</sequence>
<comment type="caution">
    <text evidence="2">The sequence shown here is derived from an EMBL/GenBank/DDBJ whole genome shotgun (WGS) entry which is preliminary data.</text>
</comment>
<accession>A0ABD2T7M6</accession>
<name>A0ABD2T7M6_9SOLN</name>
<feature type="non-terminal residue" evidence="2">
    <location>
        <position position="1"/>
    </location>
</feature>
<dbReference type="AlphaFoldDB" id="A0ABD2T7M6"/>
<feature type="compositionally biased region" description="Polar residues" evidence="1">
    <location>
        <begin position="81"/>
        <end position="98"/>
    </location>
</feature>